<dbReference type="KEGG" id="csci:HDCHBGLK_03695"/>
<evidence type="ECO:0000313" key="3">
    <source>
        <dbReference type="EMBL" id="QBF76278.1"/>
    </source>
</evidence>
<proteinExistence type="predicted"/>
<reference evidence="3 4" key="1">
    <citation type="journal article" date="2019" name="Appl. Environ. Microbiol.">
        <title>Clostridium scindens ATCC 35704: integration of nutritional requirements, the complete genome sequence, and global transcriptional responses to bile acids.</title>
        <authorList>
            <person name="Devendran S."/>
            <person name="Shrestha R."/>
            <person name="Alves J.M.P."/>
            <person name="Wolf P.G."/>
            <person name="Ly L."/>
            <person name="Hernandez A.G."/>
            <person name="Mendez-Garcia C."/>
            <person name="Inboden A."/>
            <person name="Wiley J."/>
            <person name="Paul O."/>
            <person name="Allen A."/>
            <person name="Springer E."/>
            <person name="Wright C.L."/>
            <person name="Fields C.J."/>
            <person name="Daniel S.L."/>
            <person name="Ridlon J.M."/>
        </authorList>
    </citation>
    <scope>NUCLEOTIDE SEQUENCE [LARGE SCALE GENOMIC DNA]</scope>
    <source>
        <strain evidence="3 4">ATCC 35704</strain>
    </source>
</reference>
<organism evidence="3 4">
    <name type="scientific">Clostridium scindens (strain ATCC 35704 / DSM 5676 / VPI 13733 / 19)</name>
    <dbReference type="NCBI Taxonomy" id="411468"/>
    <lineage>
        <taxon>Bacteria</taxon>
        <taxon>Bacillati</taxon>
        <taxon>Bacillota</taxon>
        <taxon>Clostridia</taxon>
        <taxon>Lachnospirales</taxon>
        <taxon>Lachnospiraceae</taxon>
    </lineage>
</organism>
<dbReference type="RefSeq" id="WP_004605407.1">
    <property type="nucleotide sequence ID" value="NZ_CP036170.1"/>
</dbReference>
<keyword evidence="4" id="KW-1185">Reference proteome</keyword>
<dbReference type="GO" id="GO:0003676">
    <property type="term" value="F:nucleic acid binding"/>
    <property type="evidence" value="ECO:0007669"/>
    <property type="project" value="InterPro"/>
</dbReference>
<feature type="domain" description="YhcG N-terminal" evidence="2">
    <location>
        <begin position="16"/>
        <end position="150"/>
    </location>
</feature>
<dbReference type="InterPro" id="IPR041527">
    <property type="entry name" value="YhcG_N"/>
</dbReference>
<sequence>MQEITRNDKMDYLISEIEKTVAVAKEHLTGAVNQTMTETYWRIGRYIVEFEQFGNEKAIYGKNLLSTLSKELTLRLGKGYSRPNLNNMRKFYLKYPNCQTVSDKLSWSHICELIKIDDDLERSFYEKQCVKERWGIRTLKRQMDSALFLRLAASRDKEGILELANKGVEINKPEDVIKDTYTLEFLNIPELEQYSESDLEQRIIDNLQKFLLELGKGFTYVGRQYGITINNVHYRVDLVFYHRILKCFVLIDLKKNSVQHEDIGQMNMYMGYFATEENMEDDNPPIGIILSKNKDELLVEYATYGMDSNLFVSKYELYLPNRKELEKLVNRILEDDDKGEVIT</sequence>
<protein>
    <submittedName>
        <fullName evidence="3">Uncharacterized protein</fullName>
    </submittedName>
</protein>
<dbReference type="AlphaFoldDB" id="B0NF79"/>
<dbReference type="PANTHER" id="PTHR30547:SF5">
    <property type="entry name" value="NUCLEASE YHCG-RELATED"/>
    <property type="match status" value="1"/>
</dbReference>
<dbReference type="eggNOG" id="COG4804">
    <property type="taxonomic scope" value="Bacteria"/>
</dbReference>
<gene>
    <name evidence="3" type="ORF">HDCHBGLK_03695</name>
</gene>
<dbReference type="Pfam" id="PF17761">
    <property type="entry name" value="DUF1016_N"/>
    <property type="match status" value="1"/>
</dbReference>
<dbReference type="STRING" id="411468.CLOSCI_02121"/>
<evidence type="ECO:0000259" key="1">
    <source>
        <dbReference type="Pfam" id="PF06250"/>
    </source>
</evidence>
<dbReference type="InterPro" id="IPR009362">
    <property type="entry name" value="YhcG_C"/>
</dbReference>
<dbReference type="Proteomes" id="UP000289664">
    <property type="component" value="Chromosome"/>
</dbReference>
<dbReference type="HOGENOM" id="CLU_046640_1_1_9"/>
<evidence type="ECO:0000259" key="2">
    <source>
        <dbReference type="Pfam" id="PF17761"/>
    </source>
</evidence>
<accession>B0NF79</accession>
<dbReference type="Gene3D" id="3.40.1350.10">
    <property type="match status" value="1"/>
</dbReference>
<feature type="domain" description="YhcG PDDEXK nuclease" evidence="1">
    <location>
        <begin position="175"/>
        <end position="326"/>
    </location>
</feature>
<dbReference type="GeneID" id="62697866"/>
<evidence type="ECO:0000313" key="4">
    <source>
        <dbReference type="Proteomes" id="UP000289664"/>
    </source>
</evidence>
<dbReference type="PANTHER" id="PTHR30547">
    <property type="entry name" value="UNCHARACTERIZED PROTEIN YHCG-RELATED"/>
    <property type="match status" value="1"/>
</dbReference>
<dbReference type="InterPro" id="IPR053148">
    <property type="entry name" value="PD-DEXK-like_domain"/>
</dbReference>
<dbReference type="OrthoDB" id="9801263at2"/>
<name>B0NF79_CLOS5</name>
<dbReference type="EMBL" id="CP036170">
    <property type="protein sequence ID" value="QBF76278.1"/>
    <property type="molecule type" value="Genomic_DNA"/>
</dbReference>
<dbReference type="InterPro" id="IPR011856">
    <property type="entry name" value="tRNA_endonuc-like_dom_sf"/>
</dbReference>
<dbReference type="Pfam" id="PF06250">
    <property type="entry name" value="YhcG_C"/>
    <property type="match status" value="1"/>
</dbReference>